<dbReference type="EMBL" id="JAHQIW010000004">
    <property type="protein sequence ID" value="KAJ1345493.1"/>
    <property type="molecule type" value="Genomic_DNA"/>
</dbReference>
<protein>
    <submittedName>
        <fullName evidence="1">Uncharacterized protein</fullName>
    </submittedName>
</protein>
<evidence type="ECO:0000313" key="2">
    <source>
        <dbReference type="Proteomes" id="UP001196413"/>
    </source>
</evidence>
<dbReference type="Proteomes" id="UP001196413">
    <property type="component" value="Unassembled WGS sequence"/>
</dbReference>
<organism evidence="1 2">
    <name type="scientific">Parelaphostrongylus tenuis</name>
    <name type="common">Meningeal worm</name>
    <dbReference type="NCBI Taxonomy" id="148309"/>
    <lineage>
        <taxon>Eukaryota</taxon>
        <taxon>Metazoa</taxon>
        <taxon>Ecdysozoa</taxon>
        <taxon>Nematoda</taxon>
        <taxon>Chromadorea</taxon>
        <taxon>Rhabditida</taxon>
        <taxon>Rhabditina</taxon>
        <taxon>Rhabditomorpha</taxon>
        <taxon>Strongyloidea</taxon>
        <taxon>Metastrongylidae</taxon>
        <taxon>Parelaphostrongylus</taxon>
    </lineage>
</organism>
<proteinExistence type="predicted"/>
<comment type="caution">
    <text evidence="1">The sequence shown here is derived from an EMBL/GenBank/DDBJ whole genome shotgun (WGS) entry which is preliminary data.</text>
</comment>
<gene>
    <name evidence="1" type="ORF">KIN20_000040</name>
</gene>
<name>A0AAD5QB68_PARTN</name>
<keyword evidence="2" id="KW-1185">Reference proteome</keyword>
<dbReference type="AlphaFoldDB" id="A0AAD5QB68"/>
<evidence type="ECO:0000313" key="1">
    <source>
        <dbReference type="EMBL" id="KAJ1345493.1"/>
    </source>
</evidence>
<reference evidence="1" key="1">
    <citation type="submission" date="2021-06" db="EMBL/GenBank/DDBJ databases">
        <title>Parelaphostrongylus tenuis whole genome reference sequence.</title>
        <authorList>
            <person name="Garwood T.J."/>
            <person name="Larsen P.A."/>
            <person name="Fountain-Jones N.M."/>
            <person name="Garbe J.R."/>
            <person name="Macchietto M.G."/>
            <person name="Kania S.A."/>
            <person name="Gerhold R.W."/>
            <person name="Richards J.E."/>
            <person name="Wolf T.M."/>
        </authorList>
    </citation>
    <scope>NUCLEOTIDE SEQUENCE</scope>
    <source>
        <strain evidence="1">MNPRO001-30</strain>
        <tissue evidence="1">Meninges</tissue>
    </source>
</reference>
<sequence>MVPWNTHVVDGSTTFLWLTKPPYLWGRRFGARFVWEYSSTKLIATNDAYEPVIDMDSMTEDLRRLIRDYMPLTVALQRYHIKTFMDKI</sequence>
<accession>A0AAD5QB68</accession>